<gene>
    <name evidence="1" type="ORF">RUMHYD_00796</name>
</gene>
<evidence type="ECO:0000313" key="1">
    <source>
        <dbReference type="EMBL" id="EEG50285.1"/>
    </source>
</evidence>
<reference evidence="1 2" key="1">
    <citation type="submission" date="2009-01" db="EMBL/GenBank/DDBJ databases">
        <authorList>
            <person name="Fulton L."/>
            <person name="Clifton S."/>
            <person name="Fulton B."/>
            <person name="Xu J."/>
            <person name="Minx P."/>
            <person name="Pepin K.H."/>
            <person name="Johnson M."/>
            <person name="Bhonagiri V."/>
            <person name="Nash W.E."/>
            <person name="Mardis E.R."/>
            <person name="Wilson R.K."/>
        </authorList>
    </citation>
    <scope>NUCLEOTIDE SEQUENCE [LARGE SCALE GENOMIC DNA]</scope>
    <source>
        <strain evidence="2">DSM 10507 / JCM 14656 / S5a33</strain>
    </source>
</reference>
<keyword evidence="2" id="KW-1185">Reference proteome</keyword>
<dbReference type="EMBL" id="ACBZ01000029">
    <property type="protein sequence ID" value="EEG50285.1"/>
    <property type="molecule type" value="Genomic_DNA"/>
</dbReference>
<dbReference type="HOGENOM" id="CLU_3150028_0_0_9"/>
<sequence length="48" mass="5239">MKVFSNYANVPRGLCCGGVEDAALPPTQAKNPASKILFYGVWLLNRVE</sequence>
<comment type="caution">
    <text evidence="1">The sequence shown here is derived from an EMBL/GenBank/DDBJ whole genome shotgun (WGS) entry which is preliminary data.</text>
</comment>
<name>C0CIX9_BLAHS</name>
<protein>
    <submittedName>
        <fullName evidence="1">Uncharacterized protein</fullName>
    </submittedName>
</protein>
<dbReference type="AlphaFoldDB" id="C0CIX9"/>
<reference evidence="1 2" key="2">
    <citation type="submission" date="2009-02" db="EMBL/GenBank/DDBJ databases">
        <title>Draft genome sequence of Blautia hydrogenotrophica DSM 10507 (Ruminococcus hydrogenotrophicus DSM 10507).</title>
        <authorList>
            <person name="Sudarsanam P."/>
            <person name="Ley R."/>
            <person name="Guruge J."/>
            <person name="Turnbaugh P.J."/>
            <person name="Mahowald M."/>
            <person name="Liep D."/>
            <person name="Gordon J."/>
        </authorList>
    </citation>
    <scope>NUCLEOTIDE SEQUENCE [LARGE SCALE GENOMIC DNA]</scope>
    <source>
        <strain evidence="2">DSM 10507 / JCM 14656 / S5a33</strain>
    </source>
</reference>
<dbReference type="PATRIC" id="fig|476272.21.peg.3800"/>
<dbReference type="Proteomes" id="UP000003100">
    <property type="component" value="Unassembled WGS sequence"/>
</dbReference>
<accession>C0CIX9</accession>
<proteinExistence type="predicted"/>
<organism evidence="1 2">
    <name type="scientific">Blautia hydrogenotrophica (strain DSM 10507 / JCM 14656 / S5a33)</name>
    <name type="common">Ruminococcus hydrogenotrophicus</name>
    <dbReference type="NCBI Taxonomy" id="476272"/>
    <lineage>
        <taxon>Bacteria</taxon>
        <taxon>Bacillati</taxon>
        <taxon>Bacillota</taxon>
        <taxon>Clostridia</taxon>
        <taxon>Lachnospirales</taxon>
        <taxon>Lachnospiraceae</taxon>
        <taxon>Blautia</taxon>
    </lineage>
</organism>
<evidence type="ECO:0000313" key="2">
    <source>
        <dbReference type="Proteomes" id="UP000003100"/>
    </source>
</evidence>